<organism evidence="1 2">
    <name type="scientific">Melia azedarach</name>
    <name type="common">Chinaberry tree</name>
    <dbReference type="NCBI Taxonomy" id="155640"/>
    <lineage>
        <taxon>Eukaryota</taxon>
        <taxon>Viridiplantae</taxon>
        <taxon>Streptophyta</taxon>
        <taxon>Embryophyta</taxon>
        <taxon>Tracheophyta</taxon>
        <taxon>Spermatophyta</taxon>
        <taxon>Magnoliopsida</taxon>
        <taxon>eudicotyledons</taxon>
        <taxon>Gunneridae</taxon>
        <taxon>Pentapetalae</taxon>
        <taxon>rosids</taxon>
        <taxon>malvids</taxon>
        <taxon>Sapindales</taxon>
        <taxon>Meliaceae</taxon>
        <taxon>Melia</taxon>
    </lineage>
</organism>
<sequence length="526" mass="58807">MKPNTYSSKTGCDIVVEIKKTRNFKVILSVNQEFLCVRFDSSISGVYPIQSNHVLLWIQYRFELASLECHSCEFKKEFLGKGSAAKLSNLGVSATMSSSFPVLPPSLEEKYSKLPTSNPLAPQTSVSSSRFPSNMHASSVSTHERYSQNSPFISQSSRDGGRLPSSHFSTSEVHHTPLINHPEENKDISWGIDPLQDFLDFPENDPVQTGLMENTGDISSHEWADQLISVDDGPDLNWSEVLADVNARDARSKHPQVQPQVHQHQPVSNEEPHAVGNPLSTVPLTKPRMRWTPELHEAFVEAVNKLGGSERATPKGVLKLMNVESLTIYHVKSHLQKYRTARHRPESSEGSTEKKSNPTEDMKSLDLKTTMSITEALRLQMEVQKRLHEQLEIQRNLQLQIEEQGRYLQKMFEQQRQMENDKSKASSSNLDDPSAPLSELKQHSSANEISATPEANLAKTGTDSGHANSALEESSRGLNQKQKAPETKTGEEFDQDDDESSQKPTKRARSNDTEELSPKSASNNTQ</sequence>
<dbReference type="EMBL" id="CM051397">
    <property type="protein sequence ID" value="KAJ4720872.1"/>
    <property type="molecule type" value="Genomic_DNA"/>
</dbReference>
<dbReference type="Proteomes" id="UP001164539">
    <property type="component" value="Chromosome 4"/>
</dbReference>
<evidence type="ECO:0000313" key="2">
    <source>
        <dbReference type="Proteomes" id="UP001164539"/>
    </source>
</evidence>
<gene>
    <name evidence="1" type="ORF">OWV82_008625</name>
</gene>
<protein>
    <submittedName>
        <fullName evidence="1">Protein PHR1-LIKE 1</fullName>
    </submittedName>
</protein>
<comment type="caution">
    <text evidence="1">The sequence shown here is derived from an EMBL/GenBank/DDBJ whole genome shotgun (WGS) entry which is preliminary data.</text>
</comment>
<name>A0ACC1YCF8_MELAZ</name>
<evidence type="ECO:0000313" key="1">
    <source>
        <dbReference type="EMBL" id="KAJ4720872.1"/>
    </source>
</evidence>
<accession>A0ACC1YCF8</accession>
<proteinExistence type="predicted"/>
<reference evidence="1 2" key="1">
    <citation type="journal article" date="2023" name="Science">
        <title>Complex scaffold remodeling in plant triterpene biosynthesis.</title>
        <authorList>
            <person name="De La Pena R."/>
            <person name="Hodgson H."/>
            <person name="Liu J.C."/>
            <person name="Stephenson M.J."/>
            <person name="Martin A.C."/>
            <person name="Owen C."/>
            <person name="Harkess A."/>
            <person name="Leebens-Mack J."/>
            <person name="Jimenez L.E."/>
            <person name="Osbourn A."/>
            <person name="Sattely E.S."/>
        </authorList>
    </citation>
    <scope>NUCLEOTIDE SEQUENCE [LARGE SCALE GENOMIC DNA]</scope>
    <source>
        <strain evidence="2">cv. JPN11</strain>
        <tissue evidence="1">Leaf</tissue>
    </source>
</reference>
<keyword evidence="2" id="KW-1185">Reference proteome</keyword>